<gene>
    <name evidence="1" type="ORF">C1H46_045652</name>
</gene>
<proteinExistence type="predicted"/>
<comment type="caution">
    <text evidence="1">The sequence shown here is derived from an EMBL/GenBank/DDBJ whole genome shotgun (WGS) entry which is preliminary data.</text>
</comment>
<accession>A0A540K3L1</accession>
<organism evidence="1 2">
    <name type="scientific">Malus baccata</name>
    <name type="common">Siberian crab apple</name>
    <name type="synonym">Pyrus baccata</name>
    <dbReference type="NCBI Taxonomy" id="106549"/>
    <lineage>
        <taxon>Eukaryota</taxon>
        <taxon>Viridiplantae</taxon>
        <taxon>Streptophyta</taxon>
        <taxon>Embryophyta</taxon>
        <taxon>Tracheophyta</taxon>
        <taxon>Spermatophyta</taxon>
        <taxon>Magnoliopsida</taxon>
        <taxon>eudicotyledons</taxon>
        <taxon>Gunneridae</taxon>
        <taxon>Pentapetalae</taxon>
        <taxon>rosids</taxon>
        <taxon>fabids</taxon>
        <taxon>Rosales</taxon>
        <taxon>Rosaceae</taxon>
        <taxon>Amygdaloideae</taxon>
        <taxon>Maleae</taxon>
        <taxon>Malus</taxon>
    </lineage>
</organism>
<name>A0A540K3L1_MALBA</name>
<keyword evidence="2" id="KW-1185">Reference proteome</keyword>
<reference evidence="1 2" key="1">
    <citation type="journal article" date="2019" name="G3 (Bethesda)">
        <title>Sequencing of a Wild Apple (Malus baccata) Genome Unravels the Differences Between Cultivated and Wild Apple Species Regarding Disease Resistance and Cold Tolerance.</title>
        <authorList>
            <person name="Chen X."/>
        </authorList>
    </citation>
    <scope>NUCLEOTIDE SEQUENCE [LARGE SCALE GENOMIC DNA]</scope>
    <source>
        <strain evidence="2">cv. Shandingzi</strain>
        <tissue evidence="1">Leaves</tissue>
    </source>
</reference>
<dbReference type="AlphaFoldDB" id="A0A540K3L1"/>
<dbReference type="Proteomes" id="UP000315295">
    <property type="component" value="Unassembled WGS sequence"/>
</dbReference>
<evidence type="ECO:0000313" key="2">
    <source>
        <dbReference type="Proteomes" id="UP000315295"/>
    </source>
</evidence>
<protein>
    <submittedName>
        <fullName evidence="1">Uncharacterized protein</fullName>
    </submittedName>
</protein>
<sequence>MGHRPFWSLSGSAHAYMGPMQIISKLRNEISNQMSHALVPQEKRRNLIGLNKIWSRKMVQSS</sequence>
<evidence type="ECO:0000313" key="1">
    <source>
        <dbReference type="EMBL" id="TQD68815.1"/>
    </source>
</evidence>
<dbReference type="EMBL" id="VIEB01008575">
    <property type="protein sequence ID" value="TQD68815.1"/>
    <property type="molecule type" value="Genomic_DNA"/>
</dbReference>